<dbReference type="EMBL" id="MT631176">
    <property type="protein sequence ID" value="QNO46248.1"/>
    <property type="molecule type" value="Genomic_DNA"/>
</dbReference>
<gene>
    <name evidence="2" type="ORF">HPELKGOP_00006</name>
    <name evidence="1" type="ORF">ICHINCKE_00006</name>
</gene>
<reference evidence="1" key="1">
    <citation type="submission" date="2020-06" db="EMBL/GenBank/DDBJ databases">
        <title>Unique genomic features of the anaerobic methanotrophic archaea.</title>
        <authorList>
            <person name="Chadwick G.L."/>
            <person name="Skennerton C.T."/>
            <person name="Laso-Perez R."/>
            <person name="Leu A.O."/>
            <person name="Speth D.R."/>
            <person name="Yu H."/>
            <person name="Morgan-Lang C."/>
            <person name="Hatzenpichler R."/>
            <person name="Goudeau D."/>
            <person name="Malmstrom R."/>
            <person name="Brazelton W.J."/>
            <person name="Woyke T."/>
            <person name="Hallam S.J."/>
            <person name="Tyson G.W."/>
            <person name="Wegener G."/>
            <person name="Boetius A."/>
            <person name="Orphan V."/>
        </authorList>
    </citation>
    <scope>NUCLEOTIDE SEQUENCE</scope>
</reference>
<dbReference type="EMBL" id="MT631040">
    <property type="protein sequence ID" value="QNO44904.1"/>
    <property type="molecule type" value="Genomic_DNA"/>
</dbReference>
<organism evidence="1">
    <name type="scientific">Candidatus Methanogaster sp. ANME-2c ERB4</name>
    <dbReference type="NCBI Taxonomy" id="2759911"/>
    <lineage>
        <taxon>Archaea</taxon>
        <taxon>Methanobacteriati</taxon>
        <taxon>Methanobacteriota</taxon>
        <taxon>Stenosarchaea group</taxon>
        <taxon>Methanomicrobia</taxon>
        <taxon>Methanosarcinales</taxon>
        <taxon>ANME-2 cluster</taxon>
        <taxon>Candidatus Methanogasteraceae</taxon>
        <taxon>Candidatus Methanogaster</taxon>
    </lineage>
</organism>
<accession>A0A7G9YA70</accession>
<evidence type="ECO:0000313" key="1">
    <source>
        <dbReference type="EMBL" id="QNO44904.1"/>
    </source>
</evidence>
<dbReference type="AlphaFoldDB" id="A0A7G9YA70"/>
<protein>
    <submittedName>
        <fullName evidence="1">Uncharacterized protein</fullName>
    </submittedName>
</protein>
<name>A0A7G9YA70_9EURY</name>
<evidence type="ECO:0000313" key="2">
    <source>
        <dbReference type="EMBL" id="QNO46248.1"/>
    </source>
</evidence>
<proteinExistence type="predicted"/>
<sequence length="51" mass="5459">MIAWLLKIASPEEVVRGCLKRRGGGLDRCSPVRVVDEAGMPLAVVIRGLLG</sequence>